<feature type="region of interest" description="Disordered" evidence="1">
    <location>
        <begin position="1"/>
        <end position="58"/>
    </location>
</feature>
<evidence type="ECO:0000256" key="1">
    <source>
        <dbReference type="SAM" id="MobiDB-lite"/>
    </source>
</evidence>
<proteinExistence type="predicted"/>
<feature type="compositionally biased region" description="Pro residues" evidence="1">
    <location>
        <begin position="36"/>
        <end position="50"/>
    </location>
</feature>
<accession>A0A2N9F1G5</accession>
<feature type="compositionally biased region" description="Low complexity" evidence="1">
    <location>
        <begin position="311"/>
        <end position="320"/>
    </location>
</feature>
<organism evidence="3">
    <name type="scientific">Fagus sylvatica</name>
    <name type="common">Beechnut</name>
    <dbReference type="NCBI Taxonomy" id="28930"/>
    <lineage>
        <taxon>Eukaryota</taxon>
        <taxon>Viridiplantae</taxon>
        <taxon>Streptophyta</taxon>
        <taxon>Embryophyta</taxon>
        <taxon>Tracheophyta</taxon>
        <taxon>Spermatophyta</taxon>
        <taxon>Magnoliopsida</taxon>
        <taxon>eudicotyledons</taxon>
        <taxon>Gunneridae</taxon>
        <taxon>Pentapetalae</taxon>
        <taxon>rosids</taxon>
        <taxon>fabids</taxon>
        <taxon>Fagales</taxon>
        <taxon>Fagaceae</taxon>
        <taxon>Fagus</taxon>
    </lineage>
</organism>
<dbReference type="PANTHER" id="PTHR33223">
    <property type="entry name" value="CCHC-TYPE DOMAIN-CONTAINING PROTEIN"/>
    <property type="match status" value="1"/>
</dbReference>
<name>A0A2N9F1G5_FAGSY</name>
<sequence>MAGETSGLEPSEQERKEDNKNTDDEEPEGHSDANTTPPPPTPPRPPMPPKPEGKDSQIDSKIDSLEEKIRLMQGLNSFENTDFSSMSWFPNMTVPSKFKALEFKRYNGRGDPMIHLQMYCRKMAPYADNEPLLIQTFQDTLIGHVAEWYSQLKKISHWKELADTFLAQYGFNSQIAPNRFDLQRMEKKSNETFREYAQRWREKAAQAHPPLDEREMIKIFVDTLKNPYFDRMIGLQLQFFVDLILVGERIEDAVKTKKIVDMSALLALAEQEDSGEEEGRRRANDREEQRKTKTSSPNLHHAIGTTQADFDSSSDSSSSSGPSPLDADEATIPNPDREELNLTHYPKLKHRVQDLIDHGIWKFEGLPNITTNPLPNHPKGNVNMIEIEEVDDRFGLTSDQASWKHLFHTLKEQGHITPLEAPPGPSTGDICEYHSGARGHSLECCEEFKKEIASLMGKGLFPCLIVPRGFETPEFEIFYENGDPESHLQKYCEKIALHVENELLMILVFLESLSRRVFHWFYQLRDLTGWDDLAKAFLKQYLLPKYQPKKGGDLG</sequence>
<feature type="compositionally biased region" description="Basic and acidic residues" evidence="1">
    <location>
        <begin position="12"/>
        <end position="22"/>
    </location>
</feature>
<evidence type="ECO:0000313" key="3">
    <source>
        <dbReference type="EMBL" id="SPC80709.1"/>
    </source>
</evidence>
<feature type="compositionally biased region" description="Polar residues" evidence="1">
    <location>
        <begin position="294"/>
        <end position="310"/>
    </location>
</feature>
<reference evidence="3" key="1">
    <citation type="submission" date="2018-02" db="EMBL/GenBank/DDBJ databases">
        <authorList>
            <person name="Cohen D.B."/>
            <person name="Kent A.D."/>
        </authorList>
    </citation>
    <scope>NUCLEOTIDE SEQUENCE</scope>
</reference>
<dbReference type="PANTHER" id="PTHR33223:SF8">
    <property type="entry name" value="OS04G0172440 PROTEIN"/>
    <property type="match status" value="1"/>
</dbReference>
<feature type="compositionally biased region" description="Basic and acidic residues" evidence="1">
    <location>
        <begin position="277"/>
        <end position="291"/>
    </location>
</feature>
<dbReference type="Pfam" id="PF03732">
    <property type="entry name" value="Retrotrans_gag"/>
    <property type="match status" value="1"/>
</dbReference>
<gene>
    <name evidence="3" type="ORF">FSB_LOCUS8591</name>
</gene>
<dbReference type="AlphaFoldDB" id="A0A2N9F1G5"/>
<dbReference type="EMBL" id="OIVN01000467">
    <property type="protein sequence ID" value="SPC80709.1"/>
    <property type="molecule type" value="Genomic_DNA"/>
</dbReference>
<protein>
    <recommendedName>
        <fullName evidence="2">Retrotransposon gag domain-containing protein</fullName>
    </recommendedName>
</protein>
<evidence type="ECO:0000259" key="2">
    <source>
        <dbReference type="Pfam" id="PF03732"/>
    </source>
</evidence>
<feature type="domain" description="Retrotransposon gag" evidence="2">
    <location>
        <begin position="140"/>
        <end position="225"/>
    </location>
</feature>
<dbReference type="InterPro" id="IPR005162">
    <property type="entry name" value="Retrotrans_gag_dom"/>
</dbReference>
<feature type="region of interest" description="Disordered" evidence="1">
    <location>
        <begin position="270"/>
        <end position="343"/>
    </location>
</feature>